<comment type="caution">
    <text evidence="3">The sequence shown here is derived from an EMBL/GenBank/DDBJ whole genome shotgun (WGS) entry which is preliminary data.</text>
</comment>
<keyword evidence="2" id="KW-0812">Transmembrane</keyword>
<accession>A0A4R5BW86</accession>
<keyword evidence="2" id="KW-0472">Membrane</keyword>
<name>A0A4R5BW86_9ACTN</name>
<evidence type="ECO:0000256" key="1">
    <source>
        <dbReference type="SAM" id="MobiDB-lite"/>
    </source>
</evidence>
<evidence type="ECO:0000313" key="4">
    <source>
        <dbReference type="Proteomes" id="UP000295578"/>
    </source>
</evidence>
<gene>
    <name evidence="3" type="ORF">E1293_02260</name>
</gene>
<evidence type="ECO:0000256" key="2">
    <source>
        <dbReference type="SAM" id="Phobius"/>
    </source>
</evidence>
<feature type="transmembrane region" description="Helical" evidence="2">
    <location>
        <begin position="12"/>
        <end position="34"/>
    </location>
</feature>
<organism evidence="3 4">
    <name type="scientific">Actinomadura darangshiensis</name>
    <dbReference type="NCBI Taxonomy" id="705336"/>
    <lineage>
        <taxon>Bacteria</taxon>
        <taxon>Bacillati</taxon>
        <taxon>Actinomycetota</taxon>
        <taxon>Actinomycetes</taxon>
        <taxon>Streptosporangiales</taxon>
        <taxon>Thermomonosporaceae</taxon>
        <taxon>Actinomadura</taxon>
    </lineage>
</organism>
<protein>
    <submittedName>
        <fullName evidence="3">Uncharacterized protein</fullName>
    </submittedName>
</protein>
<keyword evidence="4" id="KW-1185">Reference proteome</keyword>
<dbReference type="RefSeq" id="WP_132193224.1">
    <property type="nucleotide sequence ID" value="NZ_SMKY01000005.1"/>
</dbReference>
<proteinExistence type="predicted"/>
<dbReference type="Proteomes" id="UP000295578">
    <property type="component" value="Unassembled WGS sequence"/>
</dbReference>
<sequence length="99" mass="10268">MTETDTPRPQLRLLTIGAAIGLAMLAASLVVDLTGANDPEMPKMPAIPGRTVPSGAPTNMPQLPTDMPQMPTGMPQLPTNMPQMPTNMPSMPPVPGGAP</sequence>
<reference evidence="3 4" key="1">
    <citation type="submission" date="2019-03" db="EMBL/GenBank/DDBJ databases">
        <title>Draft genome sequences of novel Actinobacteria.</title>
        <authorList>
            <person name="Sahin N."/>
            <person name="Ay H."/>
            <person name="Saygin H."/>
        </authorList>
    </citation>
    <scope>NUCLEOTIDE SEQUENCE [LARGE SCALE GENOMIC DNA]</scope>
    <source>
        <strain evidence="3 4">DSM 45941</strain>
    </source>
</reference>
<feature type="compositionally biased region" description="Low complexity" evidence="1">
    <location>
        <begin position="78"/>
        <end position="89"/>
    </location>
</feature>
<feature type="region of interest" description="Disordered" evidence="1">
    <location>
        <begin position="41"/>
        <end position="99"/>
    </location>
</feature>
<dbReference type="AlphaFoldDB" id="A0A4R5BW86"/>
<evidence type="ECO:0000313" key="3">
    <source>
        <dbReference type="EMBL" id="TDD91428.1"/>
    </source>
</evidence>
<keyword evidence="2" id="KW-1133">Transmembrane helix</keyword>
<dbReference type="EMBL" id="SMKY01000005">
    <property type="protein sequence ID" value="TDD91428.1"/>
    <property type="molecule type" value="Genomic_DNA"/>
</dbReference>
<feature type="compositionally biased region" description="Pro residues" evidence="1">
    <location>
        <begin position="90"/>
        <end position="99"/>
    </location>
</feature>